<evidence type="ECO:0000256" key="3">
    <source>
        <dbReference type="ARBA" id="ARBA00023163"/>
    </source>
</evidence>
<organism evidence="6 7">
    <name type="scientific">Tenacibaculum polynesiense</name>
    <dbReference type="NCBI Taxonomy" id="3137857"/>
    <lineage>
        <taxon>Bacteria</taxon>
        <taxon>Pseudomonadati</taxon>
        <taxon>Bacteroidota</taxon>
        <taxon>Flavobacteriia</taxon>
        <taxon>Flavobacteriales</taxon>
        <taxon>Flavobacteriaceae</taxon>
        <taxon>Tenacibaculum</taxon>
    </lineage>
</organism>
<dbReference type="PROSITE" id="PS00041">
    <property type="entry name" value="HTH_ARAC_FAMILY_1"/>
    <property type="match status" value="1"/>
</dbReference>
<dbReference type="PRINTS" id="PR00032">
    <property type="entry name" value="HTHARAC"/>
</dbReference>
<feature type="transmembrane region" description="Helical" evidence="4">
    <location>
        <begin position="125"/>
        <end position="146"/>
    </location>
</feature>
<dbReference type="SUPFAM" id="SSF46689">
    <property type="entry name" value="Homeodomain-like"/>
    <property type="match status" value="1"/>
</dbReference>
<dbReference type="PANTHER" id="PTHR43280">
    <property type="entry name" value="ARAC-FAMILY TRANSCRIPTIONAL REGULATOR"/>
    <property type="match status" value="1"/>
</dbReference>
<accession>A0ABP1EY49</accession>
<sequence length="343" mass="39762">MKTEHILILLICGLGVIHGFILGIYLLSKKDTKSISNKILGVLLILFGVRISKSIFLYFTVDLDYILITLGLTIILLLGPLFYFYTKSFLVKSFKFEKKIFIHGIPFVVFFVLNSAQLLSKDFYVSFGIYLIYIHFLSYILASYFFKKSFLRNENELSVTKRKWLNFIHIGIIFIWASYFFFLLGDIIPYILGPLIYSIAIYSLSLWALVNKILLEDKTKYQSSSLDNVKSKEIFRELEFYLLQKKPFLNPDLKIKMVASELKVTTHSLSQSVNENCNLNFQQFINSYRIEEAKKILSSANNKKNTISSIAYDCGFNSISAFNTAFKKIVKQTPSQFRDRFNT</sequence>
<keyword evidence="4" id="KW-0472">Membrane</keyword>
<keyword evidence="4" id="KW-1133">Transmembrane helix</keyword>
<evidence type="ECO:0000256" key="4">
    <source>
        <dbReference type="SAM" id="Phobius"/>
    </source>
</evidence>
<reference evidence="6 7" key="1">
    <citation type="submission" date="2024-05" db="EMBL/GenBank/DDBJ databases">
        <authorList>
            <person name="Duchaud E."/>
        </authorList>
    </citation>
    <scope>NUCLEOTIDE SEQUENCE [LARGE SCALE GENOMIC DNA]</scope>
    <source>
        <strain evidence="6">Ena-SAMPLE-TAB-13-05-2024-13:56:06:370-140308</strain>
    </source>
</reference>
<dbReference type="InterPro" id="IPR009057">
    <property type="entry name" value="Homeodomain-like_sf"/>
</dbReference>
<evidence type="ECO:0000256" key="1">
    <source>
        <dbReference type="ARBA" id="ARBA00023015"/>
    </source>
</evidence>
<feature type="transmembrane region" description="Helical" evidence="4">
    <location>
        <begin position="6"/>
        <end position="27"/>
    </location>
</feature>
<feature type="transmembrane region" description="Helical" evidence="4">
    <location>
        <begin position="100"/>
        <end position="119"/>
    </location>
</feature>
<keyword evidence="4" id="KW-0812">Transmembrane</keyword>
<dbReference type="PANTHER" id="PTHR43280:SF29">
    <property type="entry name" value="ARAC-FAMILY TRANSCRIPTIONAL REGULATOR"/>
    <property type="match status" value="1"/>
</dbReference>
<dbReference type="EMBL" id="CAXJIO010000012">
    <property type="protein sequence ID" value="CAL2103283.1"/>
    <property type="molecule type" value="Genomic_DNA"/>
</dbReference>
<dbReference type="InterPro" id="IPR018062">
    <property type="entry name" value="HTH_AraC-typ_CS"/>
</dbReference>
<dbReference type="PROSITE" id="PS01124">
    <property type="entry name" value="HTH_ARAC_FAMILY_2"/>
    <property type="match status" value="1"/>
</dbReference>
<name>A0ABP1EY49_9FLAO</name>
<feature type="transmembrane region" description="Helical" evidence="4">
    <location>
        <begin position="190"/>
        <end position="210"/>
    </location>
</feature>
<keyword evidence="1" id="KW-0805">Transcription regulation</keyword>
<feature type="transmembrane region" description="Helical" evidence="4">
    <location>
        <begin position="65"/>
        <end position="85"/>
    </location>
</feature>
<evidence type="ECO:0000256" key="2">
    <source>
        <dbReference type="ARBA" id="ARBA00023125"/>
    </source>
</evidence>
<keyword evidence="2" id="KW-0238">DNA-binding</keyword>
<feature type="transmembrane region" description="Helical" evidence="4">
    <location>
        <begin position="167"/>
        <end position="184"/>
    </location>
</feature>
<dbReference type="Proteomes" id="UP001497527">
    <property type="component" value="Unassembled WGS sequence"/>
</dbReference>
<dbReference type="RefSeq" id="WP_348717413.1">
    <property type="nucleotide sequence ID" value="NZ_CAXJIO010000012.1"/>
</dbReference>
<evidence type="ECO:0000259" key="5">
    <source>
        <dbReference type="PROSITE" id="PS01124"/>
    </source>
</evidence>
<dbReference type="Gene3D" id="1.10.10.60">
    <property type="entry name" value="Homeodomain-like"/>
    <property type="match status" value="1"/>
</dbReference>
<gene>
    <name evidence="6" type="ORF">T190423A01A_30397</name>
</gene>
<feature type="domain" description="HTH araC/xylS-type" evidence="5">
    <location>
        <begin position="232"/>
        <end position="340"/>
    </location>
</feature>
<keyword evidence="3" id="KW-0804">Transcription</keyword>
<feature type="transmembrane region" description="Helical" evidence="4">
    <location>
        <begin position="39"/>
        <end position="59"/>
    </location>
</feature>
<proteinExistence type="predicted"/>
<dbReference type="InterPro" id="IPR020449">
    <property type="entry name" value="Tscrpt_reg_AraC-type_HTH"/>
</dbReference>
<keyword evidence="7" id="KW-1185">Reference proteome</keyword>
<comment type="caution">
    <text evidence="6">The sequence shown here is derived from an EMBL/GenBank/DDBJ whole genome shotgun (WGS) entry which is preliminary data.</text>
</comment>
<dbReference type="SMART" id="SM00342">
    <property type="entry name" value="HTH_ARAC"/>
    <property type="match status" value="1"/>
</dbReference>
<evidence type="ECO:0000313" key="6">
    <source>
        <dbReference type="EMBL" id="CAL2103283.1"/>
    </source>
</evidence>
<dbReference type="Pfam" id="PF12833">
    <property type="entry name" value="HTH_18"/>
    <property type="match status" value="1"/>
</dbReference>
<evidence type="ECO:0000313" key="7">
    <source>
        <dbReference type="Proteomes" id="UP001497527"/>
    </source>
</evidence>
<protein>
    <submittedName>
        <fullName evidence="6">AraC family transcriptional regulator</fullName>
    </submittedName>
</protein>
<dbReference type="InterPro" id="IPR018060">
    <property type="entry name" value="HTH_AraC"/>
</dbReference>